<keyword evidence="2" id="KW-0472">Membrane</keyword>
<dbReference type="Pfam" id="PF00188">
    <property type="entry name" value="CAP"/>
    <property type="match status" value="1"/>
</dbReference>
<feature type="domain" description="SCP" evidence="3">
    <location>
        <begin position="88"/>
        <end position="203"/>
    </location>
</feature>
<dbReference type="Proteomes" id="UP001344251">
    <property type="component" value="Chromosome"/>
</dbReference>
<gene>
    <name evidence="4" type="ORF">OG863_02725</name>
</gene>
<keyword evidence="2" id="KW-1133">Transmembrane helix</keyword>
<organism evidence="4 5">
    <name type="scientific">Streptomyces decoyicus</name>
    <dbReference type="NCBI Taxonomy" id="249567"/>
    <lineage>
        <taxon>Bacteria</taxon>
        <taxon>Bacillati</taxon>
        <taxon>Actinomycetota</taxon>
        <taxon>Actinomycetes</taxon>
        <taxon>Kitasatosporales</taxon>
        <taxon>Streptomycetaceae</taxon>
        <taxon>Streptomyces</taxon>
    </lineage>
</organism>
<sequence>MNTKRSSPSERDSGGAHRRQDRIVPLGIVVAAGALIGALALLSSQADAKATESTGSPAPASATGKPATGKPAAQQDTKRAARYEAEVLRLVNKARADHGCGPLRRDARLAKAARLHSQDMSARHYYAHSSPDGRGPKERMEAQGYKDAHAENIDAWETKPEGAFRAWMHSPGHRANILSCSSHSTGVGVAFGGKLRAYWTQDFGYK</sequence>
<dbReference type="EMBL" id="CP109106">
    <property type="protein sequence ID" value="WSB66965.1"/>
    <property type="molecule type" value="Genomic_DNA"/>
</dbReference>
<dbReference type="CDD" id="cd05379">
    <property type="entry name" value="CAP_bacterial"/>
    <property type="match status" value="1"/>
</dbReference>
<evidence type="ECO:0000259" key="3">
    <source>
        <dbReference type="Pfam" id="PF00188"/>
    </source>
</evidence>
<evidence type="ECO:0000256" key="1">
    <source>
        <dbReference type="SAM" id="MobiDB-lite"/>
    </source>
</evidence>
<dbReference type="InterPro" id="IPR014044">
    <property type="entry name" value="CAP_dom"/>
</dbReference>
<dbReference type="InterPro" id="IPR035940">
    <property type="entry name" value="CAP_sf"/>
</dbReference>
<feature type="region of interest" description="Disordered" evidence="1">
    <location>
        <begin position="1"/>
        <end position="22"/>
    </location>
</feature>
<dbReference type="PANTHER" id="PTHR31157">
    <property type="entry name" value="SCP DOMAIN-CONTAINING PROTEIN"/>
    <property type="match status" value="1"/>
</dbReference>
<proteinExistence type="predicted"/>
<evidence type="ECO:0000256" key="2">
    <source>
        <dbReference type="SAM" id="Phobius"/>
    </source>
</evidence>
<dbReference type="Gene3D" id="3.40.33.10">
    <property type="entry name" value="CAP"/>
    <property type="match status" value="1"/>
</dbReference>
<accession>A0ABZ1F9N7</accession>
<name>A0ABZ1F9N7_9ACTN</name>
<dbReference type="SUPFAM" id="SSF55797">
    <property type="entry name" value="PR-1-like"/>
    <property type="match status" value="1"/>
</dbReference>
<keyword evidence="5" id="KW-1185">Reference proteome</keyword>
<evidence type="ECO:0000313" key="5">
    <source>
        <dbReference type="Proteomes" id="UP001344251"/>
    </source>
</evidence>
<dbReference type="PANTHER" id="PTHR31157:SF1">
    <property type="entry name" value="SCP DOMAIN-CONTAINING PROTEIN"/>
    <property type="match status" value="1"/>
</dbReference>
<protein>
    <submittedName>
        <fullName evidence="4">CAP domain-containing protein</fullName>
    </submittedName>
</protein>
<feature type="transmembrane region" description="Helical" evidence="2">
    <location>
        <begin position="23"/>
        <end position="42"/>
    </location>
</feature>
<dbReference type="RefSeq" id="WP_326616173.1">
    <property type="nucleotide sequence ID" value="NZ_CP109106.1"/>
</dbReference>
<keyword evidence="2" id="KW-0812">Transmembrane</keyword>
<feature type="region of interest" description="Disordered" evidence="1">
    <location>
        <begin position="50"/>
        <end position="80"/>
    </location>
</feature>
<reference evidence="4 5" key="1">
    <citation type="submission" date="2022-10" db="EMBL/GenBank/DDBJ databases">
        <title>The complete genomes of actinobacterial strains from the NBC collection.</title>
        <authorList>
            <person name="Joergensen T.S."/>
            <person name="Alvarez Arevalo M."/>
            <person name="Sterndorff E.B."/>
            <person name="Faurdal D."/>
            <person name="Vuksanovic O."/>
            <person name="Mourched A.-S."/>
            <person name="Charusanti P."/>
            <person name="Shaw S."/>
            <person name="Blin K."/>
            <person name="Weber T."/>
        </authorList>
    </citation>
    <scope>NUCLEOTIDE SEQUENCE [LARGE SCALE GENOMIC DNA]</scope>
    <source>
        <strain evidence="4 5">NBC 01774</strain>
    </source>
</reference>
<evidence type="ECO:0000313" key="4">
    <source>
        <dbReference type="EMBL" id="WSB66965.1"/>
    </source>
</evidence>